<evidence type="ECO:0000256" key="1">
    <source>
        <dbReference type="ARBA" id="ARBA00004141"/>
    </source>
</evidence>
<feature type="compositionally biased region" description="Pro residues" evidence="6">
    <location>
        <begin position="15"/>
        <end position="24"/>
    </location>
</feature>
<evidence type="ECO:0000256" key="2">
    <source>
        <dbReference type="ARBA" id="ARBA00022448"/>
    </source>
</evidence>
<feature type="transmembrane region" description="Helical" evidence="7">
    <location>
        <begin position="338"/>
        <end position="357"/>
    </location>
</feature>
<dbReference type="SUPFAM" id="SSF103473">
    <property type="entry name" value="MFS general substrate transporter"/>
    <property type="match status" value="1"/>
</dbReference>
<dbReference type="CDD" id="cd17319">
    <property type="entry name" value="MFS_ExuT_GudP_like"/>
    <property type="match status" value="1"/>
</dbReference>
<dbReference type="EMBL" id="JAOCQJ010000001">
    <property type="protein sequence ID" value="MCT7314853.1"/>
    <property type="molecule type" value="Genomic_DNA"/>
</dbReference>
<dbReference type="Pfam" id="PF07690">
    <property type="entry name" value="MFS_1"/>
    <property type="match status" value="1"/>
</dbReference>
<dbReference type="Gene3D" id="1.20.1250.20">
    <property type="entry name" value="MFS general substrate transporter like domains"/>
    <property type="match status" value="2"/>
</dbReference>
<feature type="transmembrane region" description="Helical" evidence="7">
    <location>
        <begin position="113"/>
        <end position="132"/>
    </location>
</feature>
<dbReference type="PANTHER" id="PTHR43791">
    <property type="entry name" value="PERMEASE-RELATED"/>
    <property type="match status" value="1"/>
</dbReference>
<dbReference type="InterPro" id="IPR020846">
    <property type="entry name" value="MFS_dom"/>
</dbReference>
<evidence type="ECO:0000313" key="9">
    <source>
        <dbReference type="EMBL" id="MCT7314853.1"/>
    </source>
</evidence>
<feature type="domain" description="Major facilitator superfamily (MFS) profile" evidence="8">
    <location>
        <begin position="47"/>
        <end position="452"/>
    </location>
</feature>
<evidence type="ECO:0000256" key="3">
    <source>
        <dbReference type="ARBA" id="ARBA00022692"/>
    </source>
</evidence>
<keyword evidence="5 7" id="KW-0472">Membrane</keyword>
<feature type="transmembrane region" description="Helical" evidence="7">
    <location>
        <begin position="206"/>
        <end position="228"/>
    </location>
</feature>
<sequence length="454" mass="47955">MNTHPHAGALAQPAPASPVPPTSPALPHAVPDDPALDAIYRRIAWRLMPILLLAQVLAYLDRVNIGTAKLQMATDLSLSATAYGLGAGIFFLGYFFFEVPSNLLLHRLGARAWIARIMVSWGLLSAAMGWVQSTTGFYVLRFLLGVAEAGFFPGIVLYLTYWFPAHRRGRMTTLFMSATAVAGIVGGPLSGWILAAFDGQLGHAGWRWMFLLEGLPSALVGVLVFFLLPSRPREVRWLSADALALLEADLAKAAPAQERLHRASDILNGTVLLFALIYFLLLAGLYGVSFWLPSVIRAAGIASTVTVGWLSAIPYAVAMVAMNVVARQADKRRNWGTLVGSCALVAGAGFCVSAFTVDQLAPAMAALTVASAGILSALPLFWNLPTARLDGVAAAAGIGFINAVGNLSGFVSPFAIGWLTDLTHTATAGVGLLGACAMLAGALTLAYARRGRPS</sequence>
<dbReference type="FunFam" id="1.20.1250.20:FF:000018">
    <property type="entry name" value="MFS transporter permease"/>
    <property type="match status" value="1"/>
</dbReference>
<feature type="transmembrane region" description="Helical" evidence="7">
    <location>
        <begin position="80"/>
        <end position="101"/>
    </location>
</feature>
<dbReference type="Proteomes" id="UP001164374">
    <property type="component" value="Unassembled WGS sequence"/>
</dbReference>
<feature type="transmembrane region" description="Helical" evidence="7">
    <location>
        <begin position="43"/>
        <end position="60"/>
    </location>
</feature>
<reference evidence="9" key="1">
    <citation type="journal article" date="2023" name="Front. Microbiol.">
        <title>Ralstonia chuxiongensis sp. nov., Ralstonia mojiangensis sp. nov., and Ralstonia soli sp. nov., isolated from tobacco fields, are three novel species in the family Burkholderiaceae.</title>
        <authorList>
            <person name="Lu C.H."/>
            <person name="Zhang Y.Y."/>
            <person name="Jiang N."/>
            <person name="Chen W."/>
            <person name="Shao X."/>
            <person name="Zhao Z.M."/>
            <person name="Lu W.L."/>
            <person name="Hu X."/>
            <person name="Xi Y.X."/>
            <person name="Zou S.Y."/>
            <person name="Wei Q.J."/>
            <person name="Lin Z.L."/>
            <person name="Gong L."/>
            <person name="Gai X.T."/>
            <person name="Zhang L.Q."/>
            <person name="Li J.Y."/>
            <person name="Jin Y."/>
            <person name="Xia Z.Y."/>
        </authorList>
    </citation>
    <scope>NUCLEOTIDE SEQUENCE</scope>
    <source>
        <strain evidence="9">22TCCZM01-4</strain>
    </source>
</reference>
<feature type="transmembrane region" description="Helical" evidence="7">
    <location>
        <begin position="428"/>
        <end position="448"/>
    </location>
</feature>
<evidence type="ECO:0000256" key="4">
    <source>
        <dbReference type="ARBA" id="ARBA00022989"/>
    </source>
</evidence>
<dbReference type="RefSeq" id="WP_260798378.1">
    <property type="nucleotide sequence ID" value="NZ_JAOCQJ010000001.1"/>
</dbReference>
<proteinExistence type="predicted"/>
<keyword evidence="3 7" id="KW-0812">Transmembrane</keyword>
<name>A0AAE3L9M4_9RALS</name>
<dbReference type="PROSITE" id="PS50850">
    <property type="entry name" value="MFS"/>
    <property type="match status" value="1"/>
</dbReference>
<organism evidence="9 10">
    <name type="scientific">Ralstonia mojiangensis</name>
    <dbReference type="NCBI Taxonomy" id="2953895"/>
    <lineage>
        <taxon>Bacteria</taxon>
        <taxon>Pseudomonadati</taxon>
        <taxon>Pseudomonadota</taxon>
        <taxon>Betaproteobacteria</taxon>
        <taxon>Burkholderiales</taxon>
        <taxon>Burkholderiaceae</taxon>
        <taxon>Ralstonia</taxon>
    </lineage>
</organism>
<feature type="transmembrane region" description="Helical" evidence="7">
    <location>
        <begin position="394"/>
        <end position="416"/>
    </location>
</feature>
<evidence type="ECO:0000256" key="7">
    <source>
        <dbReference type="SAM" id="Phobius"/>
    </source>
</evidence>
<evidence type="ECO:0000256" key="5">
    <source>
        <dbReference type="ARBA" id="ARBA00023136"/>
    </source>
</evidence>
<feature type="transmembrane region" description="Helical" evidence="7">
    <location>
        <begin position="173"/>
        <end position="194"/>
    </location>
</feature>
<keyword evidence="2" id="KW-0813">Transport</keyword>
<gene>
    <name evidence="9" type="ORF">N5I87_02470</name>
</gene>
<protein>
    <submittedName>
        <fullName evidence="9">MFS transporter</fullName>
    </submittedName>
</protein>
<comment type="subcellular location">
    <subcellularLocation>
        <location evidence="1">Membrane</location>
        <topology evidence="1">Multi-pass membrane protein</topology>
    </subcellularLocation>
</comment>
<dbReference type="AlphaFoldDB" id="A0AAE3L9M4"/>
<evidence type="ECO:0000313" key="10">
    <source>
        <dbReference type="Proteomes" id="UP001164374"/>
    </source>
</evidence>
<dbReference type="InterPro" id="IPR011701">
    <property type="entry name" value="MFS"/>
</dbReference>
<keyword evidence="4 7" id="KW-1133">Transmembrane helix</keyword>
<dbReference type="InterPro" id="IPR036259">
    <property type="entry name" value="MFS_trans_sf"/>
</dbReference>
<feature type="transmembrane region" description="Helical" evidence="7">
    <location>
        <begin position="298"/>
        <end position="326"/>
    </location>
</feature>
<comment type="caution">
    <text evidence="9">The sequence shown here is derived from an EMBL/GenBank/DDBJ whole genome shotgun (WGS) entry which is preliminary data.</text>
</comment>
<accession>A0AAE3L9M4</accession>
<evidence type="ECO:0000256" key="6">
    <source>
        <dbReference type="SAM" id="MobiDB-lite"/>
    </source>
</evidence>
<feature type="region of interest" description="Disordered" evidence="6">
    <location>
        <begin position="1"/>
        <end position="25"/>
    </location>
</feature>
<dbReference type="PANTHER" id="PTHR43791:SF36">
    <property type="entry name" value="TRANSPORTER, PUTATIVE (AFU_ORTHOLOGUE AFUA_6G08340)-RELATED"/>
    <property type="match status" value="1"/>
</dbReference>
<reference evidence="9" key="2">
    <citation type="submission" date="2023-02" db="EMBL/GenBank/DDBJ databases">
        <authorList>
            <person name="Lu C.-H."/>
        </authorList>
    </citation>
    <scope>NUCLEOTIDE SEQUENCE</scope>
    <source>
        <strain evidence="9">22TCCZM01-4</strain>
    </source>
</reference>
<feature type="transmembrane region" description="Helical" evidence="7">
    <location>
        <begin position="266"/>
        <end position="292"/>
    </location>
</feature>
<evidence type="ECO:0000259" key="8">
    <source>
        <dbReference type="PROSITE" id="PS50850"/>
    </source>
</evidence>
<feature type="transmembrane region" description="Helical" evidence="7">
    <location>
        <begin position="138"/>
        <end position="161"/>
    </location>
</feature>
<feature type="transmembrane region" description="Helical" evidence="7">
    <location>
        <begin position="363"/>
        <end position="382"/>
    </location>
</feature>
<dbReference type="GO" id="GO:0022857">
    <property type="term" value="F:transmembrane transporter activity"/>
    <property type="evidence" value="ECO:0007669"/>
    <property type="project" value="InterPro"/>
</dbReference>
<dbReference type="GO" id="GO:0005886">
    <property type="term" value="C:plasma membrane"/>
    <property type="evidence" value="ECO:0007669"/>
    <property type="project" value="TreeGrafter"/>
</dbReference>